<feature type="region of interest" description="Disordered" evidence="1">
    <location>
        <begin position="1822"/>
        <end position="1847"/>
    </location>
</feature>
<gene>
    <name evidence="2" type="ORF">PMACD_LOCUS14932</name>
</gene>
<sequence length="2126" mass="243285">MKIAMQNNGDIEAIQNNNEDLRAISVDKQITEKEVYIAGSDNKLYNLISEMSHHICVHEIKVHFYFYINEKFSYIRSINSSLSVLKHLLSKYPHYFYKKLENESSYNYLNNLIIIPEDDASIYDNFSDARLNQYHNEKDILGIDRDIKNHKDYYDYNIPNDKHYIGKDINVYVDNIISSGFNTSNSTYNSPARGVDSYYEFGEPDGQNFKGKDINVNVFQPNSGNIQTLISNELQDNMYDKNEEENELNISSDKNYNRKKVLEEQQSRNDLISDGNDNNNVMKKNLEVPYDGVYNQDEQVYEFNYPNNNYKVKNVNVNVLVSGNEEEQGRNNANDNNNVSKENLKVPHDGVYNQDKLNYEFNVPNNIYKGKNKNVNVLVLGNVEQKSRDEKTCGANDNNNGSKKKLEVPIDLLYNQDEQGYEFNYPKNMYKGVDIKVDLNAATDHKDKSSTRALTNASYLSGSGKQFHHDEEDVANAMEPLESGGSSWADTDNNGAEEIINISKDIIPQYNTGSNTETKNDAENLEDQYQYSDKVIMDNANSPSASTKGDQEADLVDSLNTKGILEYPSEKHRSMNNINLVEDVLPQVIPQIQETVHKPCGQQEDISQPKKYVIDQSINSIHTSVDRVKEPVEKATGISMEDTIPCFTASEILDMGPKTYLEKSLQPKSNDIPCSHKFKSILPKHIHRKFRPKGEFHLDDPVDGVCEIDTSYPSASPSANANVITLPYDFANEEINSGVPSNVFPSIKSYKPFYSSKTPYNNIFLPRPRYYKPYTSTQEYTNPPKEAFGPQHTYKPLMTGFNTYQPHVHFQPTWPSFGKTNDSPFTICKKHSNTFKDIKPSSMSHDMRTYPNYMNKNLKHNQNNPSQIFKLKTVPQRKLYNYDIEQTQNSYKYVSKSPISKLMKDKEYELGSIKYSQPTFSYPVQLTRTNYIPKIYSKSNPMSLNKPQATILAKNNIKTKTNPCPCSNYTPILDQISQNPTSTYADLVTKGFHSIQPCRNKNIYIEQDPIHVASQPIYNIPATSGSVHKNVINGIYETRLNDGSIYTKRISKSNNNRQYTQSPSQIVCNAEFTQTLGKKNPHRDAYPQTHYHIGHSGSSQDILRNPQPMAYKKSHWPKFDYTNPQIQYGEHATVAPSINLCQSLYTNTPGTFHKIPKPRYTSPSKYDNVFHWSQQKPNQNVIPYKNAYSQKQYKFNKYPNYVQTQTSPWLENQPLKFHSTETPGCSTAYGYTYNGQPPITQHDSIYTVTNHQHKPYKSTQNICQPQHKSSSSNHSPLYQYPSYYLKNNYNPVLEFPTDATPNIEPTSSYKTKSYHNSIESRVPYKNYVIPCVSSEKDTSSKMQHLLGSVPRNPFTNVNPLVWYGKAIPIYNKQFISGTEYPESNTYNLYKKGNSKNSAGNFNYQNYIPKLNADNTFYNQSPSLGHGFSWPIQGNKYITNRIPTTLVHTSQIRPILKPSYSTTSKPISFTTPQNPQSFDVNQDSYDQGTIQIKTPSSHNLNLDKPCQRIPSTLNYEYTRPNNFVNEPCNYNSQIPFETSQYSPFETPQSSSKFTQYPALIYPQQSGSPYMSDTFVKYNQKSPCFTKINTLNNQPDDDGLLTQSPSFKPCIFSDDKLNNVNFNVPKLQTFKYIPKNLDAYRNNYKTRNSNIMTGLPSMEPYRFGYGDPSHKTSTHDVTLAPNINTLRPTISQRSYKSYNQNAYNTKASLNYFPLRFKTETKMLNRPSIPCLNYQSPNKYISTCPSIADFGSESYPASPNIDYNPCVETNSNPTITSTLPPALSVSSHQAFNRGKNQPNWEEFSKFININKDTSKAINSIHSFIPTNAPNRLNPQRHSTKSQNPYKKTNFKKSNTANAKSIIYNPGNVDYNSSPFISQLYPETNLHATVKPYAQSTNQKSINRIVFDTSSDNQPTLRQPKYYGPENINYINHHSPLKNNKPYYSNDKINDPLTSINYSPQYNQLNDQTPEWAINNIKDVYKNKIDEEIPKILPQQYFDDNFNDPKLNISEKLSVDLGRLTVAKYDDNNRYLIKTNNPLVNLLVWKSKIKTLNGNLVIQVKDYPTMNFLPILKGPVCIDEANRLAKDIVTKMYGDPLILKGKYSVNEPYAVILNGGCKRNVLWPAQFNSL</sequence>
<reference evidence="2" key="1">
    <citation type="submission" date="2021-02" db="EMBL/GenBank/DDBJ databases">
        <authorList>
            <person name="Steward A R."/>
        </authorList>
    </citation>
    <scope>NUCLEOTIDE SEQUENCE</scope>
</reference>
<keyword evidence="3" id="KW-1185">Reference proteome</keyword>
<evidence type="ECO:0000256" key="1">
    <source>
        <dbReference type="SAM" id="MobiDB-lite"/>
    </source>
</evidence>
<organism evidence="2 3">
    <name type="scientific">Pieris macdunnoughi</name>
    <dbReference type="NCBI Taxonomy" id="345717"/>
    <lineage>
        <taxon>Eukaryota</taxon>
        <taxon>Metazoa</taxon>
        <taxon>Ecdysozoa</taxon>
        <taxon>Arthropoda</taxon>
        <taxon>Hexapoda</taxon>
        <taxon>Insecta</taxon>
        <taxon>Pterygota</taxon>
        <taxon>Neoptera</taxon>
        <taxon>Endopterygota</taxon>
        <taxon>Lepidoptera</taxon>
        <taxon>Glossata</taxon>
        <taxon>Ditrysia</taxon>
        <taxon>Papilionoidea</taxon>
        <taxon>Pieridae</taxon>
        <taxon>Pierinae</taxon>
        <taxon>Pieris</taxon>
    </lineage>
</organism>
<dbReference type="OrthoDB" id="7493911at2759"/>
<dbReference type="Proteomes" id="UP000663880">
    <property type="component" value="Unassembled WGS sequence"/>
</dbReference>
<feature type="region of interest" description="Disordered" evidence="1">
    <location>
        <begin position="324"/>
        <end position="346"/>
    </location>
</feature>
<proteinExistence type="predicted"/>
<dbReference type="EMBL" id="CAJOBZ010000068">
    <property type="protein sequence ID" value="CAF4943326.1"/>
    <property type="molecule type" value="Genomic_DNA"/>
</dbReference>
<evidence type="ECO:0000313" key="2">
    <source>
        <dbReference type="EMBL" id="CAF4943326.1"/>
    </source>
</evidence>
<evidence type="ECO:0000313" key="3">
    <source>
        <dbReference type="Proteomes" id="UP000663880"/>
    </source>
</evidence>
<accession>A0A821XSX0</accession>
<name>A0A821XSX0_9NEOP</name>
<comment type="caution">
    <text evidence="2">The sequence shown here is derived from an EMBL/GenBank/DDBJ whole genome shotgun (WGS) entry which is preliminary data.</text>
</comment>
<feature type="compositionally biased region" description="Polar residues" evidence="1">
    <location>
        <begin position="330"/>
        <end position="341"/>
    </location>
</feature>
<protein>
    <submittedName>
        <fullName evidence="2">Uncharacterized protein</fullName>
    </submittedName>
</protein>